<dbReference type="RefSeq" id="WP_316025241.1">
    <property type="nucleotide sequence ID" value="NZ_JAWDIO010000002.1"/>
</dbReference>
<name>A0ABU3SU91_9ALTE</name>
<accession>A0ABU3SU91</accession>
<protein>
    <submittedName>
        <fullName evidence="1">Uncharacterized protein</fullName>
    </submittedName>
</protein>
<comment type="caution">
    <text evidence="1">The sequence shown here is derived from an EMBL/GenBank/DDBJ whole genome shotgun (WGS) entry which is preliminary data.</text>
</comment>
<reference evidence="1 2" key="1">
    <citation type="submission" date="2023-10" db="EMBL/GenBank/DDBJ databases">
        <title>Glaciecola aquimarina strain GGW-M5 nov., isolated from a coastal seawater.</title>
        <authorList>
            <person name="Bayburt H."/>
            <person name="Kim J.M."/>
            <person name="Choi B.J."/>
            <person name="Jeon C.O."/>
        </authorList>
    </citation>
    <scope>NUCLEOTIDE SEQUENCE [LARGE SCALE GENOMIC DNA]</scope>
    <source>
        <strain evidence="1 2">KCTC 32108</strain>
    </source>
</reference>
<keyword evidence="2" id="KW-1185">Reference proteome</keyword>
<gene>
    <name evidence="1" type="ORF">RS130_06235</name>
</gene>
<sequence length="66" mass="6844">MRGLLSAKSTIQSPARALETGNFARTITTNRTVGNLAEKMSGGSTNTFTVITDKAGNLQTAFPGGL</sequence>
<proteinExistence type="predicted"/>
<dbReference type="EMBL" id="JAWDIO010000002">
    <property type="protein sequence ID" value="MDU0353581.1"/>
    <property type="molecule type" value="Genomic_DNA"/>
</dbReference>
<evidence type="ECO:0000313" key="1">
    <source>
        <dbReference type="EMBL" id="MDU0353581.1"/>
    </source>
</evidence>
<organism evidence="1 2">
    <name type="scientific">Paraglaciecola aquimarina</name>
    <dbReference type="NCBI Taxonomy" id="1235557"/>
    <lineage>
        <taxon>Bacteria</taxon>
        <taxon>Pseudomonadati</taxon>
        <taxon>Pseudomonadota</taxon>
        <taxon>Gammaproteobacteria</taxon>
        <taxon>Alteromonadales</taxon>
        <taxon>Alteromonadaceae</taxon>
        <taxon>Paraglaciecola</taxon>
    </lineage>
</organism>
<evidence type="ECO:0000313" key="2">
    <source>
        <dbReference type="Proteomes" id="UP001247805"/>
    </source>
</evidence>
<dbReference type="Proteomes" id="UP001247805">
    <property type="component" value="Unassembled WGS sequence"/>
</dbReference>